<comment type="caution">
    <text evidence="2">The sequence shown here is derived from an EMBL/GenBank/DDBJ whole genome shotgun (WGS) entry which is preliminary data.</text>
</comment>
<sequence length="143" mass="15452">MDGGKVTHSKTASRPVKDLTDVPLAADLATNLAAPQGCNDNNTSKTRETEDQGDSKGEESFDLIIQVPGDVAARTMIPPTQETVYEPPKICDVQPENPPVDPKLAETELEDNLIYTVGAVTSHQDIGFTPYFNDNICKLKAPL</sequence>
<evidence type="ECO:0000313" key="4">
    <source>
        <dbReference type="Proteomes" id="UP000324748"/>
    </source>
</evidence>
<feature type="region of interest" description="Disordered" evidence="1">
    <location>
        <begin position="83"/>
        <end position="103"/>
    </location>
</feature>
<evidence type="ECO:0000256" key="1">
    <source>
        <dbReference type="SAM" id="MobiDB-lite"/>
    </source>
</evidence>
<evidence type="ECO:0000313" key="3">
    <source>
        <dbReference type="EMBL" id="KAA1093740.1"/>
    </source>
</evidence>
<dbReference type="Proteomes" id="UP000325313">
    <property type="component" value="Unassembled WGS sequence"/>
</dbReference>
<name>A0A5B0NTU2_PUCGR</name>
<protein>
    <submittedName>
        <fullName evidence="2">Uncharacterized protein</fullName>
    </submittedName>
</protein>
<proteinExistence type="predicted"/>
<accession>A0A5B0NTU2</accession>
<dbReference type="AlphaFoldDB" id="A0A5B0NTU2"/>
<dbReference type="EMBL" id="VSWC01000080">
    <property type="protein sequence ID" value="KAA1092641.1"/>
    <property type="molecule type" value="Genomic_DNA"/>
</dbReference>
<evidence type="ECO:0000313" key="2">
    <source>
        <dbReference type="EMBL" id="KAA1092641.1"/>
    </source>
</evidence>
<organism evidence="2 4">
    <name type="scientific">Puccinia graminis f. sp. tritici</name>
    <dbReference type="NCBI Taxonomy" id="56615"/>
    <lineage>
        <taxon>Eukaryota</taxon>
        <taxon>Fungi</taxon>
        <taxon>Dikarya</taxon>
        <taxon>Basidiomycota</taxon>
        <taxon>Pucciniomycotina</taxon>
        <taxon>Pucciniomycetes</taxon>
        <taxon>Pucciniales</taxon>
        <taxon>Pucciniaceae</taxon>
        <taxon>Puccinia</taxon>
    </lineage>
</organism>
<dbReference type="EMBL" id="VDEP01000373">
    <property type="protein sequence ID" value="KAA1093740.1"/>
    <property type="molecule type" value="Genomic_DNA"/>
</dbReference>
<keyword evidence="4" id="KW-1185">Reference proteome</keyword>
<feature type="compositionally biased region" description="Basic and acidic residues" evidence="1">
    <location>
        <begin position="45"/>
        <end position="59"/>
    </location>
</feature>
<feature type="region of interest" description="Disordered" evidence="1">
    <location>
        <begin position="27"/>
        <end position="60"/>
    </location>
</feature>
<feature type="region of interest" description="Disordered" evidence="1">
    <location>
        <begin position="1"/>
        <end position="20"/>
    </location>
</feature>
<evidence type="ECO:0000313" key="5">
    <source>
        <dbReference type="Proteomes" id="UP000325313"/>
    </source>
</evidence>
<gene>
    <name evidence="2" type="ORF">PGT21_009382</name>
    <name evidence="3" type="ORF">PGTUg99_025073</name>
</gene>
<dbReference type="Proteomes" id="UP000324748">
    <property type="component" value="Unassembled WGS sequence"/>
</dbReference>
<reference evidence="4 5" key="1">
    <citation type="submission" date="2019-05" db="EMBL/GenBank/DDBJ databases">
        <title>Emergence of the Ug99 lineage of the wheat stem rust pathogen through somatic hybridization.</title>
        <authorList>
            <person name="Li F."/>
            <person name="Upadhyaya N.M."/>
            <person name="Sperschneider J."/>
            <person name="Matny O."/>
            <person name="Nguyen-Phuc H."/>
            <person name="Mago R."/>
            <person name="Raley C."/>
            <person name="Miller M.E."/>
            <person name="Silverstein K.A.T."/>
            <person name="Henningsen E."/>
            <person name="Hirsch C.D."/>
            <person name="Visser B."/>
            <person name="Pretorius Z.A."/>
            <person name="Steffenson B.J."/>
            <person name="Schwessinger B."/>
            <person name="Dodds P.N."/>
            <person name="Figueroa M."/>
        </authorList>
    </citation>
    <scope>NUCLEOTIDE SEQUENCE [LARGE SCALE GENOMIC DNA]</scope>
    <source>
        <strain evidence="2">21-0</strain>
        <strain evidence="3 5">Ug99</strain>
    </source>
</reference>